<reference evidence="1 2" key="1">
    <citation type="submission" date="2009-01" db="EMBL/GenBank/DDBJ databases">
        <authorList>
            <person name="Fulton L."/>
            <person name="Clifton S."/>
            <person name="Chinwalla A.T."/>
            <person name="Mitreva M."/>
            <person name="Sodergren E."/>
            <person name="Weinstock G."/>
            <person name="Clifton S."/>
            <person name="Dooling D.J."/>
            <person name="Fulton B."/>
            <person name="Minx P."/>
            <person name="Pepin K.H."/>
            <person name="Johnson M."/>
            <person name="Bhonagiri V."/>
            <person name="Nash W.E."/>
            <person name="Mardis E.R."/>
            <person name="Wilson R.K."/>
        </authorList>
    </citation>
    <scope>NUCLEOTIDE SEQUENCE [LARGE SCALE GENOMIC DNA]</scope>
    <source>
        <strain evidence="1 2">ATCC 23834</strain>
    </source>
</reference>
<gene>
    <name evidence="1" type="ORF">EIKCOROL_00034</name>
</gene>
<dbReference type="Proteomes" id="UP000005837">
    <property type="component" value="Unassembled WGS sequence"/>
</dbReference>
<accession>C0DRR8</accession>
<proteinExistence type="predicted"/>
<organism evidence="1 2">
    <name type="scientific">Eikenella corrodens ATCC 23834</name>
    <dbReference type="NCBI Taxonomy" id="546274"/>
    <lineage>
        <taxon>Bacteria</taxon>
        <taxon>Pseudomonadati</taxon>
        <taxon>Pseudomonadota</taxon>
        <taxon>Betaproteobacteria</taxon>
        <taxon>Neisseriales</taxon>
        <taxon>Neisseriaceae</taxon>
        <taxon>Eikenella</taxon>
    </lineage>
</organism>
<name>C0DRR8_EIKCO</name>
<dbReference type="EMBL" id="ACEA01000002">
    <property type="protein sequence ID" value="EEG25215.1"/>
    <property type="molecule type" value="Genomic_DNA"/>
</dbReference>
<dbReference type="AlphaFoldDB" id="C0DRR8"/>
<dbReference type="HOGENOM" id="CLU_3250793_0_0_4"/>
<evidence type="ECO:0000313" key="1">
    <source>
        <dbReference type="EMBL" id="EEG25215.1"/>
    </source>
</evidence>
<protein>
    <submittedName>
        <fullName evidence="1">Uncharacterized protein</fullName>
    </submittedName>
</protein>
<comment type="caution">
    <text evidence="1">The sequence shown here is derived from an EMBL/GenBank/DDBJ whole genome shotgun (WGS) entry which is preliminary data.</text>
</comment>
<sequence>MLQGGLILRERLPETMRYGFQVAFLLCRRLGCTHLNNADILA</sequence>
<evidence type="ECO:0000313" key="2">
    <source>
        <dbReference type="Proteomes" id="UP000005837"/>
    </source>
</evidence>